<comment type="subcellular location">
    <subcellularLocation>
        <location evidence="1 7">Membrane</location>
        <topology evidence="1 7">Multi-pass membrane protein</topology>
    </subcellularLocation>
</comment>
<dbReference type="PANTHER" id="PTHR10686">
    <property type="entry name" value="FOLATE TRANSPORTER"/>
    <property type="match status" value="1"/>
</dbReference>
<feature type="transmembrane region" description="Helical" evidence="9">
    <location>
        <begin position="154"/>
        <end position="171"/>
    </location>
</feature>
<dbReference type="InterPro" id="IPR002666">
    <property type="entry name" value="Folate_carrier"/>
</dbReference>
<evidence type="ECO:0000256" key="5">
    <source>
        <dbReference type="ARBA" id="ARBA00022989"/>
    </source>
</evidence>
<dbReference type="NCBIfam" id="TIGR00806">
    <property type="entry name" value="rfc"/>
    <property type="match status" value="1"/>
</dbReference>
<keyword evidence="4 9" id="KW-0812">Transmembrane</keyword>
<dbReference type="PANTHER" id="PTHR10686:SF12">
    <property type="entry name" value="REDUCED FOLATE TRANSPORTER"/>
    <property type="match status" value="1"/>
</dbReference>
<proteinExistence type="inferred from homology"/>
<evidence type="ECO:0000256" key="7">
    <source>
        <dbReference type="PIRNR" id="PIRNR028739"/>
    </source>
</evidence>
<evidence type="ECO:0000256" key="6">
    <source>
        <dbReference type="ARBA" id="ARBA00023136"/>
    </source>
</evidence>
<dbReference type="Pfam" id="PF01770">
    <property type="entry name" value="Folate_carrier"/>
    <property type="match status" value="1"/>
</dbReference>
<evidence type="ECO:0000256" key="1">
    <source>
        <dbReference type="ARBA" id="ARBA00004141"/>
    </source>
</evidence>
<feature type="region of interest" description="Disordered" evidence="8">
    <location>
        <begin position="544"/>
        <end position="564"/>
    </location>
</feature>
<feature type="transmembrane region" description="Helical" evidence="9">
    <location>
        <begin position="375"/>
        <end position="397"/>
    </location>
</feature>
<evidence type="ECO:0000313" key="11">
    <source>
        <dbReference type="Proteomes" id="UP001557470"/>
    </source>
</evidence>
<evidence type="ECO:0000256" key="3">
    <source>
        <dbReference type="ARBA" id="ARBA00022448"/>
    </source>
</evidence>
<feature type="transmembrane region" description="Helical" evidence="9">
    <location>
        <begin position="437"/>
        <end position="456"/>
    </location>
</feature>
<dbReference type="PIRSF" id="PIRSF028739">
    <property type="entry name" value="Folate_carrier"/>
    <property type="match status" value="1"/>
</dbReference>
<dbReference type="EMBL" id="JAGEUA010000001">
    <property type="protein sequence ID" value="KAL1022130.1"/>
    <property type="molecule type" value="Genomic_DNA"/>
</dbReference>
<feature type="transmembrane region" description="Helical" evidence="9">
    <location>
        <begin position="463"/>
        <end position="485"/>
    </location>
</feature>
<dbReference type="GO" id="GO:0090482">
    <property type="term" value="F:vitamin transmembrane transporter activity"/>
    <property type="evidence" value="ECO:0007669"/>
    <property type="project" value="UniProtKB-ARBA"/>
</dbReference>
<dbReference type="AlphaFoldDB" id="A0ABD0XZR5"/>
<dbReference type="SUPFAM" id="SSF103473">
    <property type="entry name" value="MFS general substrate transporter"/>
    <property type="match status" value="1"/>
</dbReference>
<feature type="transmembrane region" description="Helical" evidence="9">
    <location>
        <begin position="240"/>
        <end position="262"/>
    </location>
</feature>
<comment type="caution">
    <text evidence="10">The sequence shown here is derived from an EMBL/GenBank/DDBJ whole genome shotgun (WGS) entry which is preliminary data.</text>
</comment>
<feature type="transmembrane region" description="Helical" evidence="9">
    <location>
        <begin position="404"/>
        <end position="425"/>
    </location>
</feature>
<feature type="transmembrane region" description="Helical" evidence="9">
    <location>
        <begin position="340"/>
        <end position="363"/>
    </location>
</feature>
<feature type="transmembrane region" description="Helical" evidence="9">
    <location>
        <begin position="130"/>
        <end position="149"/>
    </location>
</feature>
<sequence>MQIPSASPPCSIPHCHLTTVSQSWESSVHCQATAMVSDAMVTADRAEEVAKSDLKDIYPGDLDHEVTLPAEQPPCSQTNTERTWQLSVLFLCFYGFMVQLKPGEPFITPNLLSTEKNFTQEQVTNEITPVLSYSYMVVLVPVFLLTDFLRYKPVLILSSLSHVSIWLLLFLGSSLLEMQFMEFFYGITMAARVAYSSYIFSLVSPELYQRVASYSRSSVLMGVFSSSVLGQLLISVGRLSFATLSAISLGFVSFGLLLSTCLPWPKSSLFFNQAHRAAQRNLQEQAVAQSEMDRIKLDGDGLGDAPALAPLGSSSSWRDSVFIQMLKELRNMPKRPSLRLWSLWWVFNSTGYYLVLFYAHVLWNKVYHATENKNVYNGGVEAVSTLLGAITSFAAGFVKIRWNLWSELVIGIVTALQAGLLLLMGTTNNIWVCYVSYSLFKGFYQFLVPIAIFQIASSLTKELCALVFGVNTFLSTILKTIITLIVSDKSGLALDVHTQFLIYFFYFALLTLIYLVCAAWVIFRHYRNQSGGVATDLAMPTELSSVQTNPSETEPLSNGNKVKA</sequence>
<dbReference type="Proteomes" id="UP001557470">
    <property type="component" value="Unassembled WGS sequence"/>
</dbReference>
<keyword evidence="11" id="KW-1185">Reference proteome</keyword>
<gene>
    <name evidence="10" type="ORF">UPYG_G00022510</name>
</gene>
<evidence type="ECO:0000313" key="10">
    <source>
        <dbReference type="EMBL" id="KAL1022130.1"/>
    </source>
</evidence>
<reference evidence="10 11" key="1">
    <citation type="submission" date="2024-06" db="EMBL/GenBank/DDBJ databases">
        <authorList>
            <person name="Pan Q."/>
            <person name="Wen M."/>
            <person name="Jouanno E."/>
            <person name="Zahm M."/>
            <person name="Klopp C."/>
            <person name="Cabau C."/>
            <person name="Louis A."/>
            <person name="Berthelot C."/>
            <person name="Parey E."/>
            <person name="Roest Crollius H."/>
            <person name="Montfort J."/>
            <person name="Robinson-Rechavi M."/>
            <person name="Bouchez O."/>
            <person name="Lampietro C."/>
            <person name="Lopez Roques C."/>
            <person name="Donnadieu C."/>
            <person name="Postlethwait J."/>
            <person name="Bobe J."/>
            <person name="Verreycken H."/>
            <person name="Guiguen Y."/>
        </authorList>
    </citation>
    <scope>NUCLEOTIDE SEQUENCE [LARGE SCALE GENOMIC DNA]</scope>
    <source>
        <strain evidence="10">Up_M1</strain>
        <tissue evidence="10">Testis</tissue>
    </source>
</reference>
<evidence type="ECO:0000256" key="8">
    <source>
        <dbReference type="SAM" id="MobiDB-lite"/>
    </source>
</evidence>
<feature type="transmembrane region" description="Helical" evidence="9">
    <location>
        <begin position="500"/>
        <end position="523"/>
    </location>
</feature>
<evidence type="ECO:0000256" key="4">
    <source>
        <dbReference type="ARBA" id="ARBA00022692"/>
    </source>
</evidence>
<dbReference type="FunFam" id="1.20.1250.20:FF:000225">
    <property type="entry name" value="Solute carrier family 19 member 1"/>
    <property type="match status" value="1"/>
</dbReference>
<evidence type="ECO:0000256" key="9">
    <source>
        <dbReference type="SAM" id="Phobius"/>
    </source>
</evidence>
<evidence type="ECO:0000256" key="2">
    <source>
        <dbReference type="ARBA" id="ARBA00005773"/>
    </source>
</evidence>
<feature type="transmembrane region" description="Helical" evidence="9">
    <location>
        <begin position="183"/>
        <end position="203"/>
    </location>
</feature>
<dbReference type="Gene3D" id="1.20.1250.20">
    <property type="entry name" value="MFS general substrate transporter like domains"/>
    <property type="match status" value="1"/>
</dbReference>
<dbReference type="GO" id="GO:0005886">
    <property type="term" value="C:plasma membrane"/>
    <property type="evidence" value="ECO:0007669"/>
    <property type="project" value="UniProtKB-UniRule"/>
</dbReference>
<accession>A0ABD0XZR5</accession>
<organism evidence="10 11">
    <name type="scientific">Umbra pygmaea</name>
    <name type="common">Eastern mudminnow</name>
    <dbReference type="NCBI Taxonomy" id="75934"/>
    <lineage>
        <taxon>Eukaryota</taxon>
        <taxon>Metazoa</taxon>
        <taxon>Chordata</taxon>
        <taxon>Craniata</taxon>
        <taxon>Vertebrata</taxon>
        <taxon>Euteleostomi</taxon>
        <taxon>Actinopterygii</taxon>
        <taxon>Neopterygii</taxon>
        <taxon>Teleostei</taxon>
        <taxon>Protacanthopterygii</taxon>
        <taxon>Esociformes</taxon>
        <taxon>Umbridae</taxon>
        <taxon>Umbra</taxon>
    </lineage>
</organism>
<comment type="similarity">
    <text evidence="2 7">Belongs to the reduced folate carrier (RFC) transporter (TC 2.A.48) family.</text>
</comment>
<evidence type="ECO:0008006" key="12">
    <source>
        <dbReference type="Google" id="ProtNLM"/>
    </source>
</evidence>
<keyword evidence="3 7" id="KW-0813">Transport</keyword>
<name>A0ABD0XZR5_UMBPY</name>
<dbReference type="InterPro" id="IPR036259">
    <property type="entry name" value="MFS_trans_sf"/>
</dbReference>
<keyword evidence="6 7" id="KW-0472">Membrane</keyword>
<protein>
    <recommendedName>
        <fullName evidence="12">Folate transporter 1</fullName>
    </recommendedName>
</protein>
<keyword evidence="5 9" id="KW-1133">Transmembrane helix</keyword>